<keyword evidence="2" id="KW-0119">Carbohydrate metabolism</keyword>
<evidence type="ECO:0000256" key="1">
    <source>
        <dbReference type="ARBA" id="ARBA00023239"/>
    </source>
</evidence>
<feature type="domain" description="C-glycoside deglycosidase beta subunit" evidence="6">
    <location>
        <begin position="2"/>
        <end position="113"/>
    </location>
</feature>
<feature type="domain" description="Xylose isomerase-like TIM barrel" evidence="5">
    <location>
        <begin position="166"/>
        <end position="425"/>
    </location>
</feature>
<dbReference type="Pfam" id="PF01261">
    <property type="entry name" value="AP_endonuc_2"/>
    <property type="match status" value="1"/>
</dbReference>
<evidence type="ECO:0000259" key="6">
    <source>
        <dbReference type="Pfam" id="PF19906"/>
    </source>
</evidence>
<name>A0ABN0ZJ53_9ACTN</name>
<dbReference type="PANTHER" id="PTHR12110:SF21">
    <property type="entry name" value="XYLOSE ISOMERASE-LIKE TIM BARREL DOMAIN-CONTAINING PROTEIN"/>
    <property type="match status" value="1"/>
</dbReference>
<comment type="similarity">
    <text evidence="3">Belongs to the C-glycoside deglycosidase beta subunit family.</text>
</comment>
<organism evidence="7 8">
    <name type="scientific">Streptomyces olivaceiscleroticus</name>
    <dbReference type="NCBI Taxonomy" id="68245"/>
    <lineage>
        <taxon>Bacteria</taxon>
        <taxon>Bacillati</taxon>
        <taxon>Actinomycetota</taxon>
        <taxon>Actinomycetes</taxon>
        <taxon>Kitasatosporales</taxon>
        <taxon>Streptomycetaceae</taxon>
        <taxon>Streptomyces</taxon>
    </lineage>
</organism>
<gene>
    <name evidence="7" type="ORF">GCM10010361_11160</name>
</gene>
<dbReference type="Pfam" id="PF19906">
    <property type="entry name" value="CGDB"/>
    <property type="match status" value="1"/>
</dbReference>
<proteinExistence type="inferred from homology"/>
<dbReference type="RefSeq" id="WP_346093461.1">
    <property type="nucleotide sequence ID" value="NZ_BAAABY010000009.1"/>
</dbReference>
<dbReference type="EMBL" id="BAAABY010000009">
    <property type="protein sequence ID" value="GAA0448911.1"/>
    <property type="molecule type" value="Genomic_DNA"/>
</dbReference>
<keyword evidence="8" id="KW-1185">Reference proteome</keyword>
<accession>A0ABN0ZJ53</accession>
<dbReference type="InterPro" id="IPR050312">
    <property type="entry name" value="IolE/XylAMocC-like"/>
</dbReference>
<keyword evidence="1" id="KW-0456">Lyase</keyword>
<dbReference type="Gene3D" id="3.20.20.150">
    <property type="entry name" value="Divalent-metal-dependent TIM barrel enzymes"/>
    <property type="match status" value="1"/>
</dbReference>
<evidence type="ECO:0000256" key="3">
    <source>
        <dbReference type="ARBA" id="ARBA00046336"/>
    </source>
</evidence>
<dbReference type="InterPro" id="IPR036237">
    <property type="entry name" value="Xyl_isomerase-like_sf"/>
</dbReference>
<sequence>MLERPIIQQRGFRNTTDDTGVTGFQLLLRNPNYRGIAGSLVDGADVVVDGHAFPREAQRWTLQGRTFTLDELRASTDVRWQLDETATLSVDHPGGLSAGTHRIEVAVRLRRPYIPEVAGPSVFRTATTATIVPADDGTPHGLRYGVSLYSYSGDLYTSMTLQDAMADIADLGATGIEILGEGNIPGYPHPVPAWIDTWHHLLDRYGLTPTNYGSWVDTAMWRDRDLTAEEGRAQLERDLRLAKLLGFTSIRPKFGVITPELDPHPIWQPAVERVLDLAADLDIVICPEIHSPTPIKHPVTQAYLDFIGRTGSDHFKLLIDTGIFQTAPVDDGHEGFDGKKRPAFLEPLAVSTSDLADVLPHVHFIQAKFFEIDDHLTDLHIPWHDILTTLRTAGWQGWLSSEYEGRREPYRGRDQVRRQHALLRSLNGSAGLE</sequence>
<evidence type="ECO:0000256" key="2">
    <source>
        <dbReference type="ARBA" id="ARBA00023277"/>
    </source>
</evidence>
<evidence type="ECO:0000259" key="5">
    <source>
        <dbReference type="Pfam" id="PF01261"/>
    </source>
</evidence>
<evidence type="ECO:0000313" key="8">
    <source>
        <dbReference type="Proteomes" id="UP001500909"/>
    </source>
</evidence>
<comment type="caution">
    <text evidence="7">The sequence shown here is derived from an EMBL/GenBank/DDBJ whole genome shotgun (WGS) entry which is preliminary data.</text>
</comment>
<dbReference type="Proteomes" id="UP001500909">
    <property type="component" value="Unassembled WGS sequence"/>
</dbReference>
<dbReference type="InterPro" id="IPR013022">
    <property type="entry name" value="Xyl_isomerase-like_TIM-brl"/>
</dbReference>
<evidence type="ECO:0000313" key="7">
    <source>
        <dbReference type="EMBL" id="GAA0448911.1"/>
    </source>
</evidence>
<evidence type="ECO:0000256" key="4">
    <source>
        <dbReference type="ARBA" id="ARBA00047208"/>
    </source>
</evidence>
<protein>
    <recommendedName>
        <fullName evidence="4">C-deglycosylation enzyme beta subunit</fullName>
    </recommendedName>
</protein>
<reference evidence="7 8" key="1">
    <citation type="journal article" date="2019" name="Int. J. Syst. Evol. Microbiol.">
        <title>The Global Catalogue of Microorganisms (GCM) 10K type strain sequencing project: providing services to taxonomists for standard genome sequencing and annotation.</title>
        <authorList>
            <consortium name="The Broad Institute Genomics Platform"/>
            <consortium name="The Broad Institute Genome Sequencing Center for Infectious Disease"/>
            <person name="Wu L."/>
            <person name="Ma J."/>
        </authorList>
    </citation>
    <scope>NUCLEOTIDE SEQUENCE [LARGE SCALE GENOMIC DNA]</scope>
    <source>
        <strain evidence="7 8">JCM 4805</strain>
    </source>
</reference>
<dbReference type="SUPFAM" id="SSF51658">
    <property type="entry name" value="Xylose isomerase-like"/>
    <property type="match status" value="1"/>
</dbReference>
<dbReference type="PANTHER" id="PTHR12110">
    <property type="entry name" value="HYDROXYPYRUVATE ISOMERASE"/>
    <property type="match status" value="1"/>
</dbReference>
<dbReference type="InterPro" id="IPR045959">
    <property type="entry name" value="CGDB"/>
</dbReference>